<dbReference type="GO" id="GO:0046503">
    <property type="term" value="P:glycerolipid catabolic process"/>
    <property type="evidence" value="ECO:0007669"/>
    <property type="project" value="TreeGrafter"/>
</dbReference>
<dbReference type="InterPro" id="IPR029058">
    <property type="entry name" value="AB_hydrolase_fold"/>
</dbReference>
<name>A0A328B2V1_9CAUL</name>
<evidence type="ECO:0000259" key="1">
    <source>
        <dbReference type="Pfam" id="PF00561"/>
    </source>
</evidence>
<dbReference type="PRINTS" id="PR00111">
    <property type="entry name" value="ABHYDROLASE"/>
</dbReference>
<organism evidence="2 3">
    <name type="scientific">Phenylobacterium hankyongense</name>
    <dbReference type="NCBI Taxonomy" id="1813876"/>
    <lineage>
        <taxon>Bacteria</taxon>
        <taxon>Pseudomonadati</taxon>
        <taxon>Pseudomonadota</taxon>
        <taxon>Alphaproteobacteria</taxon>
        <taxon>Caulobacterales</taxon>
        <taxon>Caulobacteraceae</taxon>
        <taxon>Phenylobacterium</taxon>
    </lineage>
</organism>
<dbReference type="Proteomes" id="UP000249842">
    <property type="component" value="Unassembled WGS sequence"/>
</dbReference>
<feature type="domain" description="AB hydrolase-1" evidence="1">
    <location>
        <begin position="20"/>
        <end position="144"/>
    </location>
</feature>
<keyword evidence="2" id="KW-0378">Hydrolase</keyword>
<dbReference type="RefSeq" id="WP_111458823.1">
    <property type="nucleotide sequence ID" value="NZ_QFYP01000001.1"/>
</dbReference>
<proteinExistence type="predicted"/>
<comment type="caution">
    <text evidence="2">The sequence shown here is derived from an EMBL/GenBank/DDBJ whole genome shotgun (WGS) entry which is preliminary data.</text>
</comment>
<accession>A0A328B2V1</accession>
<dbReference type="AlphaFoldDB" id="A0A328B2V1"/>
<reference evidence="3" key="1">
    <citation type="submission" date="2018-05" db="EMBL/GenBank/DDBJ databases">
        <authorList>
            <person name="Li X."/>
        </authorList>
    </citation>
    <scope>NUCLEOTIDE SEQUENCE [LARGE SCALE GENOMIC DNA]</scope>
    <source>
        <strain evidence="3">HKS-05</strain>
    </source>
</reference>
<dbReference type="InterPro" id="IPR000073">
    <property type="entry name" value="AB_hydrolase_1"/>
</dbReference>
<dbReference type="Pfam" id="PF00561">
    <property type="entry name" value="Abhydrolase_1"/>
    <property type="match status" value="1"/>
</dbReference>
<evidence type="ECO:0000313" key="3">
    <source>
        <dbReference type="Proteomes" id="UP000249842"/>
    </source>
</evidence>
<gene>
    <name evidence="2" type="ORF">DJ021_17860</name>
</gene>
<dbReference type="PANTHER" id="PTHR43433:SF5">
    <property type="entry name" value="AB HYDROLASE-1 DOMAIN-CONTAINING PROTEIN"/>
    <property type="match status" value="1"/>
</dbReference>
<dbReference type="OrthoDB" id="9814760at2"/>
<keyword evidence="3" id="KW-1185">Reference proteome</keyword>
<dbReference type="GO" id="GO:0004806">
    <property type="term" value="F:triacylglycerol lipase activity"/>
    <property type="evidence" value="ECO:0007669"/>
    <property type="project" value="TreeGrafter"/>
</dbReference>
<dbReference type="Gene3D" id="3.40.50.1820">
    <property type="entry name" value="alpha/beta hydrolase"/>
    <property type="match status" value="1"/>
</dbReference>
<dbReference type="InterPro" id="IPR050471">
    <property type="entry name" value="AB_hydrolase"/>
</dbReference>
<dbReference type="EMBL" id="QFYP01000001">
    <property type="protein sequence ID" value="RAK61533.1"/>
    <property type="molecule type" value="Genomic_DNA"/>
</dbReference>
<evidence type="ECO:0000313" key="2">
    <source>
        <dbReference type="EMBL" id="RAK61533.1"/>
    </source>
</evidence>
<dbReference type="PANTHER" id="PTHR43433">
    <property type="entry name" value="HYDROLASE, ALPHA/BETA FOLD FAMILY PROTEIN"/>
    <property type="match status" value="1"/>
</dbReference>
<sequence>MPVAQVNGIDLYFERAGSGPPLLFISGTGGDLRNKPNVFDGPLARSFDLLAYDQRGLGQSDKPDVTYSMADYADDAAALMAAQGWDEALVIGVSFGGMVAQELVLRHPQRVRRLVLACTSPGGEGGASFPFHEIEHLKGAARARYLIPIGDVRRDDAWAADHPDQYEQLVALGSADPFADEPGHAAGAHRQLEARAAHDTWDRLPQVRCPVMIAAGRHDGIAPVATQEKLAARIPGARLQIFEGGHLFMIQDRTAAPAMAAFLLETNRG</sequence>
<protein>
    <submittedName>
        <fullName evidence="2">Alpha/beta hydrolase</fullName>
    </submittedName>
</protein>
<dbReference type="SUPFAM" id="SSF53474">
    <property type="entry name" value="alpha/beta-Hydrolases"/>
    <property type="match status" value="1"/>
</dbReference>